<dbReference type="Proteomes" id="UP000254304">
    <property type="component" value="Unassembled WGS sequence"/>
</dbReference>
<dbReference type="EMBL" id="UGGO01000001">
    <property type="protein sequence ID" value="STQ45226.1"/>
    <property type="molecule type" value="Genomic_DNA"/>
</dbReference>
<feature type="compositionally biased region" description="Basic residues" evidence="1">
    <location>
        <begin position="8"/>
        <end position="18"/>
    </location>
</feature>
<dbReference type="AlphaFoldDB" id="A0A377NGX4"/>
<evidence type="ECO:0000256" key="1">
    <source>
        <dbReference type="SAM" id="MobiDB-lite"/>
    </source>
</evidence>
<name>A0A377NGX4_9GAMM</name>
<sequence length="84" mass="9652">MFEGVQRVRSKRISKHMVQRMPRSGSFSMPPRAFKPIIGVVVGINKRNAVLFGKAHILFFAQGIFFLRVNIRVIEEMVYSMPEA</sequence>
<accession>A0A377NGX4</accession>
<proteinExistence type="predicted"/>
<organism evidence="2 3">
    <name type="scientific">Ewingella americana</name>
    <dbReference type="NCBI Taxonomy" id="41202"/>
    <lineage>
        <taxon>Bacteria</taxon>
        <taxon>Pseudomonadati</taxon>
        <taxon>Pseudomonadota</taxon>
        <taxon>Gammaproteobacteria</taxon>
        <taxon>Enterobacterales</taxon>
        <taxon>Yersiniaceae</taxon>
        <taxon>Ewingella</taxon>
    </lineage>
</organism>
<evidence type="ECO:0000313" key="2">
    <source>
        <dbReference type="EMBL" id="STQ45226.1"/>
    </source>
</evidence>
<feature type="region of interest" description="Disordered" evidence="1">
    <location>
        <begin position="1"/>
        <end position="27"/>
    </location>
</feature>
<evidence type="ECO:0000313" key="3">
    <source>
        <dbReference type="Proteomes" id="UP000254304"/>
    </source>
</evidence>
<reference evidence="2 3" key="1">
    <citation type="submission" date="2018-06" db="EMBL/GenBank/DDBJ databases">
        <authorList>
            <consortium name="Pathogen Informatics"/>
            <person name="Doyle S."/>
        </authorList>
    </citation>
    <scope>NUCLEOTIDE SEQUENCE [LARGE SCALE GENOMIC DNA]</scope>
    <source>
        <strain evidence="2 3">NCTC12157</strain>
    </source>
</reference>
<protein>
    <submittedName>
        <fullName evidence="2">Uncharacterized protein</fullName>
    </submittedName>
</protein>
<gene>
    <name evidence="2" type="ORF">NCTC12157_02955</name>
</gene>